<dbReference type="EMBL" id="JARBJD010000062">
    <property type="protein sequence ID" value="KAK2955869.1"/>
    <property type="molecule type" value="Genomic_DNA"/>
</dbReference>
<keyword evidence="4" id="KW-1185">Reference proteome</keyword>
<sequence>MFRNPSINSATKGGFFVGCGVRGLLQTLATSDWRPLTHADDTDLASLIIFGSGFSFFDQNLLQMSDCEAHSIFEHRSNKEPPQSLIDSISSHVASFHTQWSSSKSITPALTSSSLVALGFLSLSPTSQTLSSTHLSLLTHLISEQFLIHHHPNTPTSTLISLSNSAGLAIGLLLLPRDGVIQSEPNESEMQRDPPDLFDSAPASDLFPEDRSRVLSSLLSLYSSLFSHASSPSFQIGGCITPSIRTESDPLADQSQLFSIDPAFASYQSTQTQRHLTLHQPSRHPEFFTIQPKSVSGTITTPIPVFSHTSPPSSSSHAQTPLSSLSLLDDLLSLPSSSDPADQSLSFPSSSQPLNLATVSNAAPVLLTSALSNSTDPLSAVFSAHQTSFLRSARLSDPSVFSTDQDSETEDTEEQMDWLIDPHVRAEQIRLQHVLTLNGSEEEKERREGIEGRWTRETHTLFELLSQFVDKVKVPVPSPSESRNRQMLAEGWENDRENSSFGQTKRGELMSMTETPISFTRHAASLANGVITSALTQSEPNDLLQQFLTRPLRLTHNFSRENRATAVIKPPTVPVSIIEMEKIGIDTNRRAVSSTLYNPSVIFPRPSVVSLLHSAKTVHSLPFLLSTSFVLSTTLAALRTDTLAASQLVSPPSNLRHFLETPPTLVLLRQLSADLINWSQLRSFSNFPDQTYKAEYIISAIPPSAYRLMLVLDHRTKLSQQQINLPLLRPQQTTSNHNSTHFKAVHATISEYEDDSKFLSSHQISLEHLDTTQLLAVCLAAIVGRIAAMNVKSAGKNERECEEMIGRLIVWLFDEQERVHREEEKAREIIEERRERSETDEPSQWDWSISTIRSILEGKQNNVELLVEPQTPLPKKPQSTPQSLMDTILSVINLPQIPRSRRKHVIFPQPRLPHSFLSFVTAFLSLVLCINGAGTGNLITFQIIRLLLHSSFPSPSEVQSLVSSIVNRPRVNNSLPLPPPFIPSATSSPFFSSSSTLDPLSLFPSLIGMPTKELLYSALGILFLGHGQEKMSLFSERTLQVAGIYIFLSSFLSTEREGDVGLDTLQTASKELCMNDTLTVGSCIHSGYNKYDLEEANSKIECEAAHHHRSSLPQPIE</sequence>
<reference evidence="3 4" key="1">
    <citation type="journal article" date="2022" name="bioRxiv">
        <title>Genomics of Preaxostyla Flagellates Illuminates Evolutionary Transitions and the Path Towards Mitochondrial Loss.</title>
        <authorList>
            <person name="Novak L.V.F."/>
            <person name="Treitli S.C."/>
            <person name="Pyrih J."/>
            <person name="Halakuc P."/>
            <person name="Pipaliya S.V."/>
            <person name="Vacek V."/>
            <person name="Brzon O."/>
            <person name="Soukal P."/>
            <person name="Eme L."/>
            <person name="Dacks J.B."/>
            <person name="Karnkowska A."/>
            <person name="Elias M."/>
            <person name="Hampl V."/>
        </authorList>
    </citation>
    <scope>NUCLEOTIDE SEQUENCE [LARGE SCALE GENOMIC DNA]</scope>
    <source>
        <strain evidence="3">NAU3</strain>
        <tissue evidence="3">Gut</tissue>
    </source>
</reference>
<feature type="region of interest" description="Disordered" evidence="2">
    <location>
        <begin position="476"/>
        <end position="506"/>
    </location>
</feature>
<evidence type="ECO:0000256" key="1">
    <source>
        <dbReference type="SAM" id="Coils"/>
    </source>
</evidence>
<protein>
    <recommendedName>
        <fullName evidence="5">Anaphase-promoting complex subunit 1</fullName>
    </recommendedName>
</protein>
<organism evidence="3 4">
    <name type="scientific">Blattamonas nauphoetae</name>
    <dbReference type="NCBI Taxonomy" id="2049346"/>
    <lineage>
        <taxon>Eukaryota</taxon>
        <taxon>Metamonada</taxon>
        <taxon>Preaxostyla</taxon>
        <taxon>Oxymonadida</taxon>
        <taxon>Blattamonas</taxon>
    </lineage>
</organism>
<keyword evidence="1" id="KW-0175">Coiled coil</keyword>
<evidence type="ECO:0000313" key="4">
    <source>
        <dbReference type="Proteomes" id="UP001281761"/>
    </source>
</evidence>
<evidence type="ECO:0008006" key="5">
    <source>
        <dbReference type="Google" id="ProtNLM"/>
    </source>
</evidence>
<comment type="caution">
    <text evidence="3">The sequence shown here is derived from an EMBL/GenBank/DDBJ whole genome shotgun (WGS) entry which is preliminary data.</text>
</comment>
<name>A0ABQ9XWL8_9EUKA</name>
<proteinExistence type="predicted"/>
<feature type="compositionally biased region" description="Low complexity" evidence="2">
    <location>
        <begin position="307"/>
        <end position="320"/>
    </location>
</feature>
<feature type="region of interest" description="Disordered" evidence="2">
    <location>
        <begin position="301"/>
        <end position="320"/>
    </location>
</feature>
<gene>
    <name evidence="3" type="ORF">BLNAU_9220</name>
</gene>
<dbReference type="Proteomes" id="UP001281761">
    <property type="component" value="Unassembled WGS sequence"/>
</dbReference>
<accession>A0ABQ9XWL8</accession>
<evidence type="ECO:0000313" key="3">
    <source>
        <dbReference type="EMBL" id="KAK2955869.1"/>
    </source>
</evidence>
<evidence type="ECO:0000256" key="2">
    <source>
        <dbReference type="SAM" id="MobiDB-lite"/>
    </source>
</evidence>
<feature type="coiled-coil region" evidence="1">
    <location>
        <begin position="812"/>
        <end position="840"/>
    </location>
</feature>